<feature type="chain" id="PRO_5046039086" description="Fibronectin type-III domain-containing protein" evidence="3">
    <location>
        <begin position="20"/>
        <end position="976"/>
    </location>
</feature>
<evidence type="ECO:0000256" key="2">
    <source>
        <dbReference type="SAM" id="MobiDB-lite"/>
    </source>
</evidence>
<proteinExistence type="predicted"/>
<dbReference type="SMART" id="SM00060">
    <property type="entry name" value="FN3"/>
    <property type="match status" value="1"/>
</dbReference>
<feature type="region of interest" description="Disordered" evidence="2">
    <location>
        <begin position="463"/>
        <end position="489"/>
    </location>
</feature>
<dbReference type="CDD" id="cd00063">
    <property type="entry name" value="FN3"/>
    <property type="match status" value="1"/>
</dbReference>
<dbReference type="NCBIfam" id="TIGR04183">
    <property type="entry name" value="Por_Secre_tail"/>
    <property type="match status" value="1"/>
</dbReference>
<evidence type="ECO:0000256" key="1">
    <source>
        <dbReference type="ARBA" id="ARBA00022729"/>
    </source>
</evidence>
<dbReference type="Pfam" id="PF18962">
    <property type="entry name" value="Por_Secre_tail"/>
    <property type="match status" value="1"/>
</dbReference>
<dbReference type="Gene3D" id="3.40.390.10">
    <property type="entry name" value="Collagenase (Catalytic Domain)"/>
    <property type="match status" value="1"/>
</dbReference>
<evidence type="ECO:0000256" key="3">
    <source>
        <dbReference type="SAM" id="SignalP"/>
    </source>
</evidence>
<feature type="domain" description="Fibronectin type-III" evidence="4">
    <location>
        <begin position="661"/>
        <end position="748"/>
    </location>
</feature>
<comment type="caution">
    <text evidence="5">The sequence shown here is derived from an EMBL/GenBank/DDBJ whole genome shotgun (WGS) entry which is preliminary data.</text>
</comment>
<dbReference type="InterPro" id="IPR026444">
    <property type="entry name" value="Secre_tail"/>
</dbReference>
<dbReference type="InterPro" id="IPR013783">
    <property type="entry name" value="Ig-like_fold"/>
</dbReference>
<dbReference type="RefSeq" id="WP_115981125.1">
    <property type="nucleotide sequence ID" value="NZ_JAVDQS010000006.1"/>
</dbReference>
<evidence type="ECO:0000259" key="4">
    <source>
        <dbReference type="PROSITE" id="PS50853"/>
    </source>
</evidence>
<dbReference type="InterPro" id="IPR003961">
    <property type="entry name" value="FN3_dom"/>
</dbReference>
<dbReference type="InterPro" id="IPR036116">
    <property type="entry name" value="FN3_sf"/>
</dbReference>
<feature type="compositionally biased region" description="Polar residues" evidence="2">
    <location>
        <begin position="480"/>
        <end position="489"/>
    </location>
</feature>
<organism evidence="5 6">
    <name type="scientific">Chryseobacterium geocarposphaerae</name>
    <dbReference type="NCBI Taxonomy" id="1416776"/>
    <lineage>
        <taxon>Bacteria</taxon>
        <taxon>Pseudomonadati</taxon>
        <taxon>Bacteroidota</taxon>
        <taxon>Flavobacteriia</taxon>
        <taxon>Flavobacteriales</taxon>
        <taxon>Weeksellaceae</taxon>
        <taxon>Chryseobacterium group</taxon>
        <taxon>Chryseobacterium</taxon>
    </lineage>
</organism>
<gene>
    <name evidence="5" type="ORF">J2781_002468</name>
</gene>
<dbReference type="Gene3D" id="2.60.40.10">
    <property type="entry name" value="Immunoglobulins"/>
    <property type="match status" value="2"/>
</dbReference>
<dbReference type="EMBL" id="JAVDQS010000006">
    <property type="protein sequence ID" value="MDR6405536.1"/>
    <property type="molecule type" value="Genomic_DNA"/>
</dbReference>
<dbReference type="Pfam" id="PF13583">
    <property type="entry name" value="Reprolysin_4"/>
    <property type="match status" value="1"/>
</dbReference>
<dbReference type="SUPFAM" id="SSF55486">
    <property type="entry name" value="Metalloproteases ('zincins'), catalytic domain"/>
    <property type="match status" value="1"/>
</dbReference>
<dbReference type="Pfam" id="PF00041">
    <property type="entry name" value="fn3"/>
    <property type="match status" value="1"/>
</dbReference>
<evidence type="ECO:0000313" key="6">
    <source>
        <dbReference type="Proteomes" id="UP001184853"/>
    </source>
</evidence>
<evidence type="ECO:0000313" key="5">
    <source>
        <dbReference type="EMBL" id="MDR6405536.1"/>
    </source>
</evidence>
<dbReference type="SUPFAM" id="SSF49265">
    <property type="entry name" value="Fibronectin type III"/>
    <property type="match status" value="1"/>
</dbReference>
<keyword evidence="1 3" id="KW-0732">Signal</keyword>
<feature type="compositionally biased region" description="Low complexity" evidence="2">
    <location>
        <begin position="463"/>
        <end position="477"/>
    </location>
</feature>
<sequence>MKKQLSMIGMLLLSGISFAQTDRLWSEGSQKTISEIFENKTNINNPKIYSLDINGLKNVLAKAPKRLAAGEKSEVIISFPNSEGRMENFKVKENSNFDPALAAKYPDIKSYVGEGLDDPNSTVYFSVSPLGLSSMEIYGDKSAVFIEPYTKDLSTYVVYKKSDKKDNLNKFECTVIDVAQKGVINTNIAARPNADDATLRTFRLALSSTGEYTAYFGGTKANALAAMNNTMTRVNGVFEKDFAARMVLIANNDAVIYTSASSDPYSPSSQMNNWNSQLQSTLTSVIGEANYDVGHLFGATGGGGNAGCIGCVCTNGSKGSGYTSPADGIPAGDNFDIDYVAHELGHQFGGNHTFSMSNEGTGVNMEPGSGSTIMGYAGITAQDIQPHSDAFFHAISIQQITNNIKAKTCPVSTNTGNAIPTANAGLDYTIPKGTPFMLTGTGTDANGDSLTYIWEQMNNASSSQTGASSAASATKATGPTFRSWTPQTTPTRYFPRMASILTGATTTAGSEITVEALSNVARSYNFRFTVRDNRAGGSGNNSDDAVITVNGTAGPFNVSSQNSATTYAGGSSQTVTWNVAGTTANGVNAANVDILWSTNSGNTWTTLLAGTPNDGSQAVTIPNSSTTTGRIMVKGSNHIFFDVNNANITVNAGSGGTDTVAPTAPVLAASGTTSTSTNLSWSGATDAVGVTGYDVYQGASLIGSTASATYTVTSLTPSTTYSFSVKAKDAAGNVSPSSNSVSVTTLAGSTVTYCSASATNTADERIGNVKFGTINNTSTGTAGYEDFTSVSTNVTRGSAYTISVTPVWTSTTYSEAYAVYIDYNKDGDFTDSGELAWSKAGSTTTPATGSITIPAAAALGTTRMRVMMKYSSAPTSSCGSYTYGQVEDYTLNIVSSGRGETVDTKDLLTDIKLYPNPVRDILNVSNTTSEDYKIFDMGGKLINSGKLERGSVNVSNLIKGAYMIQIGEITKRFIKN</sequence>
<protein>
    <recommendedName>
        <fullName evidence="4">Fibronectin type-III domain-containing protein</fullName>
    </recommendedName>
</protein>
<dbReference type="PROSITE" id="PS50853">
    <property type="entry name" value="FN3"/>
    <property type="match status" value="1"/>
</dbReference>
<dbReference type="Proteomes" id="UP001184853">
    <property type="component" value="Unassembled WGS sequence"/>
</dbReference>
<dbReference type="InterPro" id="IPR024079">
    <property type="entry name" value="MetalloPept_cat_dom_sf"/>
</dbReference>
<accession>A0ABU1LFP1</accession>
<keyword evidence="6" id="KW-1185">Reference proteome</keyword>
<dbReference type="Pfam" id="PF20009">
    <property type="entry name" value="GEVED"/>
    <property type="match status" value="1"/>
</dbReference>
<feature type="signal peptide" evidence="3">
    <location>
        <begin position="1"/>
        <end position="19"/>
    </location>
</feature>
<name>A0ABU1LFP1_9FLAO</name>
<reference evidence="5 6" key="1">
    <citation type="submission" date="2023-07" db="EMBL/GenBank/DDBJ databases">
        <title>Sorghum-associated microbial communities from plants grown in Nebraska, USA.</title>
        <authorList>
            <person name="Schachtman D."/>
        </authorList>
    </citation>
    <scope>NUCLEOTIDE SEQUENCE [LARGE SCALE GENOMIC DNA]</scope>
    <source>
        <strain evidence="5 6">DS1709</strain>
    </source>
</reference>
<dbReference type="InterPro" id="IPR045474">
    <property type="entry name" value="GEVED"/>
</dbReference>